<evidence type="ECO:0000313" key="3">
    <source>
        <dbReference type="Proteomes" id="UP000680348"/>
    </source>
</evidence>
<dbReference type="RefSeq" id="WP_188254413.1">
    <property type="nucleotide sequence ID" value="NZ_JABVCF010000004.1"/>
</dbReference>
<name>A0A942E0P9_9HYPH</name>
<dbReference type="AlphaFoldDB" id="A0A942E0P9"/>
<sequence length="83" mass="8809">MKHVDVTAFVVIAIIISLMGAIAAVGDREGRQYSPPDRVADDWQGVQPPRLGIGMTMTGKPGIEVAPGVIMNMDGELWIGSGF</sequence>
<evidence type="ECO:0000256" key="1">
    <source>
        <dbReference type="SAM" id="Phobius"/>
    </source>
</evidence>
<dbReference type="Proteomes" id="UP000680348">
    <property type="component" value="Unassembled WGS sequence"/>
</dbReference>
<keyword evidence="3" id="KW-1185">Reference proteome</keyword>
<keyword evidence="1" id="KW-0812">Transmembrane</keyword>
<evidence type="ECO:0000313" key="2">
    <source>
        <dbReference type="EMBL" id="MBS3648851.1"/>
    </source>
</evidence>
<organism evidence="2 3">
    <name type="scientific">Pseudaminobacter soli</name>
    <name type="common">ex Zhang et al. 2022</name>
    <dbReference type="NCBI Taxonomy" id="2831468"/>
    <lineage>
        <taxon>Bacteria</taxon>
        <taxon>Pseudomonadati</taxon>
        <taxon>Pseudomonadota</taxon>
        <taxon>Alphaproteobacteria</taxon>
        <taxon>Hyphomicrobiales</taxon>
        <taxon>Phyllobacteriaceae</taxon>
        <taxon>Pseudaminobacter</taxon>
    </lineage>
</organism>
<proteinExistence type="predicted"/>
<accession>A0A942E0P9</accession>
<keyword evidence="1" id="KW-1133">Transmembrane helix</keyword>
<feature type="transmembrane region" description="Helical" evidence="1">
    <location>
        <begin position="6"/>
        <end position="25"/>
    </location>
</feature>
<dbReference type="EMBL" id="JAGWCR010000004">
    <property type="protein sequence ID" value="MBS3648851.1"/>
    <property type="molecule type" value="Genomic_DNA"/>
</dbReference>
<keyword evidence="1" id="KW-0472">Membrane</keyword>
<gene>
    <name evidence="2" type="ORF">KEU06_09555</name>
</gene>
<protein>
    <submittedName>
        <fullName evidence="2">Uncharacterized protein</fullName>
    </submittedName>
</protein>
<reference evidence="2" key="1">
    <citation type="submission" date="2021-04" db="EMBL/GenBank/DDBJ databases">
        <title>Pseudaminobacter soli sp. nov., isolated from paddy soil contaminated by heavy metals.</title>
        <authorList>
            <person name="Zhang K."/>
        </authorList>
    </citation>
    <scope>NUCLEOTIDE SEQUENCE</scope>
    <source>
        <strain evidence="2">19-2017</strain>
    </source>
</reference>
<comment type="caution">
    <text evidence="2">The sequence shown here is derived from an EMBL/GenBank/DDBJ whole genome shotgun (WGS) entry which is preliminary data.</text>
</comment>